<sequence length="205" mass="22859">MSCGDKKPEQASRPPPKAEKEKKEPDPAPKCEKGERKSLPSAFHLPKFPLMPRMPPMPKLPPFPKPFQFPPHPFMHPPTPFSDDFGDFMCGFGSVVVPTNVDFHFPPRVDVIDESVCVFVYIDAPGVSKDSLAVKVEGSYLMVSGRYSNPHESKHATWYIRERPCGKFCLPVLMPCPVDKDKIEVKCLDGVVQVKLGKPKKAGSQ</sequence>
<evidence type="ECO:0000313" key="2">
    <source>
        <dbReference type="Proteomes" id="UP001145114"/>
    </source>
</evidence>
<reference evidence="1" key="1">
    <citation type="submission" date="2022-06" db="EMBL/GenBank/DDBJ databases">
        <title>Phylogenomic reconstructions and comparative analyses of Kickxellomycotina fungi.</title>
        <authorList>
            <person name="Reynolds N.K."/>
            <person name="Stajich J.E."/>
            <person name="Barry K."/>
            <person name="Grigoriev I.V."/>
            <person name="Crous P."/>
            <person name="Smith M.E."/>
        </authorList>
    </citation>
    <scope>NUCLEOTIDE SEQUENCE</scope>
    <source>
        <strain evidence="1">RSA 2271</strain>
    </source>
</reference>
<evidence type="ECO:0000313" key="1">
    <source>
        <dbReference type="EMBL" id="KAJ1674177.1"/>
    </source>
</evidence>
<dbReference type="Proteomes" id="UP001145114">
    <property type="component" value="Unassembled WGS sequence"/>
</dbReference>
<dbReference type="EMBL" id="JAMZIH010006193">
    <property type="protein sequence ID" value="KAJ1674177.1"/>
    <property type="molecule type" value="Genomic_DNA"/>
</dbReference>
<gene>
    <name evidence="1" type="ORF">EV182_003805</name>
</gene>
<organism evidence="1 2">
    <name type="scientific">Spiromyces aspiralis</name>
    <dbReference type="NCBI Taxonomy" id="68401"/>
    <lineage>
        <taxon>Eukaryota</taxon>
        <taxon>Fungi</taxon>
        <taxon>Fungi incertae sedis</taxon>
        <taxon>Zoopagomycota</taxon>
        <taxon>Kickxellomycotina</taxon>
        <taxon>Kickxellomycetes</taxon>
        <taxon>Kickxellales</taxon>
        <taxon>Kickxellaceae</taxon>
        <taxon>Spiromyces</taxon>
    </lineage>
</organism>
<accession>A0ACC1HDB4</accession>
<proteinExistence type="predicted"/>
<protein>
    <submittedName>
        <fullName evidence="1">Uncharacterized protein</fullName>
    </submittedName>
</protein>
<keyword evidence="2" id="KW-1185">Reference proteome</keyword>
<comment type="caution">
    <text evidence="1">The sequence shown here is derived from an EMBL/GenBank/DDBJ whole genome shotgun (WGS) entry which is preliminary data.</text>
</comment>
<name>A0ACC1HDB4_9FUNG</name>